<name>A0A9X2DBL7_9ACTN</name>
<gene>
    <name evidence="1" type="ORF">M8330_21320</name>
</gene>
<proteinExistence type="predicted"/>
<reference evidence="1" key="1">
    <citation type="submission" date="2022-05" db="EMBL/GenBank/DDBJ databases">
        <authorList>
            <person name="Tuo L."/>
        </authorList>
    </citation>
    <scope>NUCLEOTIDE SEQUENCE</scope>
    <source>
        <strain evidence="1">BSK12Z-4</strain>
    </source>
</reference>
<evidence type="ECO:0000313" key="1">
    <source>
        <dbReference type="EMBL" id="MCM0622833.1"/>
    </source>
</evidence>
<comment type="caution">
    <text evidence="1">The sequence shown here is derived from an EMBL/GenBank/DDBJ whole genome shotgun (WGS) entry which is preliminary data.</text>
</comment>
<keyword evidence="2" id="KW-1185">Reference proteome</keyword>
<dbReference type="EMBL" id="JAMOIL010000053">
    <property type="protein sequence ID" value="MCM0622833.1"/>
    <property type="molecule type" value="Genomic_DNA"/>
</dbReference>
<dbReference type="AlphaFoldDB" id="A0A9X2DBL7"/>
<accession>A0A9X2DBL7</accession>
<sequence length="570" mass="59714">MTNHGLRLGGLDLVGETAMFYEVKVLGSDSGTDWGSPQPVNTVLSTLMLDGAVIITDSWDPREVVLGLSLKGIDGLALAQAEAALASEIGKVNVLEWTPPNGAPTAIFDVITSSFTHEFDDLLEEMHGERIMAVSLTCHPFPRSTTNFEVEAITSATVPSSTVISDGSTTTGWTARGALSTNGTDTVISGAVSSGSNWLEYDGDLSSLADEPYLTTTVSWLHGYTPDVTLTADGVAAEAVQISGVYLSGPFLNVVYTWLVESAPSTVRITVTNSGEIRVKGLTSSNQEPTAASLHQKVRYFEVPGSARTEAAIAVQDDTDALGEVLVYTWADNESSGWAPLLSPHRTSGGTLVSSPPPLVAANGYGLGAELILEPPARMPAGTYALLARLWGAAGSHTLTWSARVYINGNGVGPIQGGDVTVDLADTDPHIVPVDAGITLPPMKLPSGSEAVVRFSFEGSGLSFDEAWIFNTTIGDLTWVDCGDDTPAAGADSNRLWIEPATVADPTPSVFIGTAEDRADGRVPGAQRLKALGRHRFPPGKVSVLTVTPGTETALATLTGPQRWFGPPAA</sequence>
<dbReference type="Proteomes" id="UP001139485">
    <property type="component" value="Unassembled WGS sequence"/>
</dbReference>
<organism evidence="1 2">
    <name type="scientific">Nocardioides bruguierae</name>
    <dbReference type="NCBI Taxonomy" id="2945102"/>
    <lineage>
        <taxon>Bacteria</taxon>
        <taxon>Bacillati</taxon>
        <taxon>Actinomycetota</taxon>
        <taxon>Actinomycetes</taxon>
        <taxon>Propionibacteriales</taxon>
        <taxon>Nocardioidaceae</taxon>
        <taxon>Nocardioides</taxon>
    </lineage>
</organism>
<dbReference type="RefSeq" id="WP_250828988.1">
    <property type="nucleotide sequence ID" value="NZ_JAMOIL010000053.1"/>
</dbReference>
<protein>
    <submittedName>
        <fullName evidence="1">Uncharacterized protein</fullName>
    </submittedName>
</protein>
<evidence type="ECO:0000313" key="2">
    <source>
        <dbReference type="Proteomes" id="UP001139485"/>
    </source>
</evidence>